<reference evidence="1" key="1">
    <citation type="submission" date="2014-09" db="EMBL/GenBank/DDBJ databases">
        <authorList>
            <person name="Magalhaes I.L.F."/>
            <person name="Oliveira U."/>
            <person name="Santos F.R."/>
            <person name="Vidigal T.H.D.A."/>
            <person name="Brescovit A.D."/>
            <person name="Santos A.J."/>
        </authorList>
    </citation>
    <scope>NUCLEOTIDE SEQUENCE</scope>
    <source>
        <tissue evidence="1">Shoot tissue taken approximately 20 cm above the soil surface</tissue>
    </source>
</reference>
<name>A0A0A8ZAU8_ARUDO</name>
<evidence type="ECO:0000313" key="1">
    <source>
        <dbReference type="EMBL" id="JAD33860.1"/>
    </source>
</evidence>
<dbReference type="EMBL" id="GBRH01264035">
    <property type="protein sequence ID" value="JAD33860.1"/>
    <property type="molecule type" value="Transcribed_RNA"/>
</dbReference>
<organism evidence="1">
    <name type="scientific">Arundo donax</name>
    <name type="common">Giant reed</name>
    <name type="synonym">Donax arundinaceus</name>
    <dbReference type="NCBI Taxonomy" id="35708"/>
    <lineage>
        <taxon>Eukaryota</taxon>
        <taxon>Viridiplantae</taxon>
        <taxon>Streptophyta</taxon>
        <taxon>Embryophyta</taxon>
        <taxon>Tracheophyta</taxon>
        <taxon>Spermatophyta</taxon>
        <taxon>Magnoliopsida</taxon>
        <taxon>Liliopsida</taxon>
        <taxon>Poales</taxon>
        <taxon>Poaceae</taxon>
        <taxon>PACMAD clade</taxon>
        <taxon>Arundinoideae</taxon>
        <taxon>Arundineae</taxon>
        <taxon>Arundo</taxon>
    </lineage>
</organism>
<proteinExistence type="predicted"/>
<dbReference type="AlphaFoldDB" id="A0A0A8ZAU8"/>
<reference evidence="1" key="2">
    <citation type="journal article" date="2015" name="Data Brief">
        <title>Shoot transcriptome of the giant reed, Arundo donax.</title>
        <authorList>
            <person name="Barrero R.A."/>
            <person name="Guerrero F.D."/>
            <person name="Moolhuijzen P."/>
            <person name="Goolsby J.A."/>
            <person name="Tidwell J."/>
            <person name="Bellgard S.E."/>
            <person name="Bellgard M.I."/>
        </authorList>
    </citation>
    <scope>NUCLEOTIDE SEQUENCE</scope>
    <source>
        <tissue evidence="1">Shoot tissue taken approximately 20 cm above the soil surface</tissue>
    </source>
</reference>
<protein>
    <submittedName>
        <fullName evidence="1">Uncharacterized protein</fullName>
    </submittedName>
</protein>
<accession>A0A0A8ZAU8</accession>
<sequence length="72" mass="8233">MSLLYLSFHLGHGKFIHSRHMCSAFSILSKIPPNPKFKLSFVGCSLYIHSNLALGLLQWLNINLSIRTHIRL</sequence>